<organism evidence="1 2">
    <name type="scientific">Caerostris extrusa</name>
    <name type="common">Bark spider</name>
    <name type="synonym">Caerostris bankana</name>
    <dbReference type="NCBI Taxonomy" id="172846"/>
    <lineage>
        <taxon>Eukaryota</taxon>
        <taxon>Metazoa</taxon>
        <taxon>Ecdysozoa</taxon>
        <taxon>Arthropoda</taxon>
        <taxon>Chelicerata</taxon>
        <taxon>Arachnida</taxon>
        <taxon>Araneae</taxon>
        <taxon>Araneomorphae</taxon>
        <taxon>Entelegynae</taxon>
        <taxon>Araneoidea</taxon>
        <taxon>Araneidae</taxon>
        <taxon>Caerostris</taxon>
    </lineage>
</organism>
<dbReference type="Proteomes" id="UP001054945">
    <property type="component" value="Unassembled WGS sequence"/>
</dbReference>
<dbReference type="EMBL" id="BPLR01010926">
    <property type="protein sequence ID" value="GIY43079.1"/>
    <property type="molecule type" value="Genomic_DNA"/>
</dbReference>
<protein>
    <submittedName>
        <fullName evidence="1">Uncharacterized protein</fullName>
    </submittedName>
</protein>
<keyword evidence="2" id="KW-1185">Reference proteome</keyword>
<reference evidence="1 2" key="1">
    <citation type="submission" date="2021-06" db="EMBL/GenBank/DDBJ databases">
        <title>Caerostris extrusa draft genome.</title>
        <authorList>
            <person name="Kono N."/>
            <person name="Arakawa K."/>
        </authorList>
    </citation>
    <scope>NUCLEOTIDE SEQUENCE [LARGE SCALE GENOMIC DNA]</scope>
</reference>
<dbReference type="AlphaFoldDB" id="A0AAV4TBL0"/>
<comment type="caution">
    <text evidence="1">The sequence shown here is derived from an EMBL/GenBank/DDBJ whole genome shotgun (WGS) entry which is preliminary data.</text>
</comment>
<accession>A0AAV4TBL0</accession>
<proteinExistence type="predicted"/>
<sequence length="174" mass="19548">MLRCIQTETHTGLRSNHAFKYQLLIFLLAYPGTFPQQGPYLRTGPGWITLAPGSETAELIKHARRLPDVEGTLLLHLTVVGLDLSNAEESLAKIELLKSIPERMNFSAPGWFALRDNSCTTAFDLLFSCTSTLMVLFDFITCTPFPSSEGYRWTLCCWSPLVQIGIRNSFKKTD</sequence>
<gene>
    <name evidence="1" type="ORF">CEXT_150201</name>
</gene>
<evidence type="ECO:0000313" key="1">
    <source>
        <dbReference type="EMBL" id="GIY43079.1"/>
    </source>
</evidence>
<name>A0AAV4TBL0_CAEEX</name>
<evidence type="ECO:0000313" key="2">
    <source>
        <dbReference type="Proteomes" id="UP001054945"/>
    </source>
</evidence>